<proteinExistence type="evidence at transcript level"/>
<keyword evidence="5" id="KW-0812">Transmembrane</keyword>
<comment type="similarity">
    <text evidence="2">Belongs to the Toll-like receptor family.</text>
</comment>
<dbReference type="SMART" id="SM00369">
    <property type="entry name" value="LRR_TYP"/>
    <property type="match status" value="11"/>
</dbReference>
<evidence type="ECO:0000256" key="2">
    <source>
        <dbReference type="ARBA" id="ARBA00009634"/>
    </source>
</evidence>
<dbReference type="SUPFAM" id="SSF52058">
    <property type="entry name" value="L domain-like"/>
    <property type="match status" value="2"/>
</dbReference>
<keyword evidence="4" id="KW-0433">Leucine-rich repeat</keyword>
<keyword evidence="3" id="KW-0399">Innate immunity</keyword>
<evidence type="ECO:0000256" key="6">
    <source>
        <dbReference type="ARBA" id="ARBA00022729"/>
    </source>
</evidence>
<keyword evidence="7" id="KW-0677">Repeat</keyword>
<dbReference type="SMART" id="SM00255">
    <property type="entry name" value="TIR"/>
    <property type="match status" value="1"/>
</dbReference>
<evidence type="ECO:0000256" key="9">
    <source>
        <dbReference type="ARBA" id="ARBA00022989"/>
    </source>
</evidence>
<dbReference type="InterPro" id="IPR003591">
    <property type="entry name" value="Leu-rich_rpt_typical-subtyp"/>
</dbReference>
<accession>A0A5J6SC00</accession>
<dbReference type="Pfam" id="PF01582">
    <property type="entry name" value="TIR"/>
    <property type="match status" value="1"/>
</dbReference>
<dbReference type="AlphaFoldDB" id="A0A5J6SC00"/>
<feature type="domain" description="TIR" evidence="15">
    <location>
        <begin position="720"/>
        <end position="865"/>
    </location>
</feature>
<keyword evidence="6" id="KW-0732">Signal</keyword>
<dbReference type="PROSITE" id="PS51450">
    <property type="entry name" value="LRR"/>
    <property type="match status" value="5"/>
</dbReference>
<keyword evidence="9" id="KW-1133">Transmembrane helix</keyword>
<dbReference type="PRINTS" id="PR00019">
    <property type="entry name" value="LEURICHRPT"/>
</dbReference>
<protein>
    <submittedName>
        <fullName evidence="16">Toll-like receptor 5</fullName>
    </submittedName>
</protein>
<reference evidence="16" key="1">
    <citation type="submission" date="2019-04" db="EMBL/GenBank/DDBJ databases">
        <authorList>
            <person name="Zhang Y."/>
        </authorList>
    </citation>
    <scope>NUCLEOTIDE SEQUENCE</scope>
</reference>
<dbReference type="GO" id="GO:0006954">
    <property type="term" value="P:inflammatory response"/>
    <property type="evidence" value="ECO:0007669"/>
    <property type="project" value="UniProtKB-KW"/>
</dbReference>
<keyword evidence="10" id="KW-0472">Membrane</keyword>
<evidence type="ECO:0000256" key="11">
    <source>
        <dbReference type="ARBA" id="ARBA00023170"/>
    </source>
</evidence>
<keyword evidence="11 16" id="KW-0675">Receptor</keyword>
<evidence type="ECO:0000256" key="13">
    <source>
        <dbReference type="ARBA" id="ARBA00023198"/>
    </source>
</evidence>
<evidence type="ECO:0000256" key="3">
    <source>
        <dbReference type="ARBA" id="ARBA00022588"/>
    </source>
</evidence>
<dbReference type="Pfam" id="PF00560">
    <property type="entry name" value="LRR_1"/>
    <property type="match status" value="1"/>
</dbReference>
<comment type="subcellular location">
    <subcellularLocation>
        <location evidence="1">Membrane</location>
        <topology evidence="1">Single-pass type I membrane protein</topology>
    </subcellularLocation>
</comment>
<evidence type="ECO:0000256" key="14">
    <source>
        <dbReference type="SAM" id="MobiDB-lite"/>
    </source>
</evidence>
<dbReference type="FunFam" id="3.40.50.10140:FF:000001">
    <property type="entry name" value="Toll-like receptor 2"/>
    <property type="match status" value="1"/>
</dbReference>
<evidence type="ECO:0000259" key="15">
    <source>
        <dbReference type="PROSITE" id="PS50104"/>
    </source>
</evidence>
<dbReference type="InterPro" id="IPR032675">
    <property type="entry name" value="LRR_dom_sf"/>
</dbReference>
<evidence type="ECO:0000256" key="5">
    <source>
        <dbReference type="ARBA" id="ARBA00022692"/>
    </source>
</evidence>
<dbReference type="SMART" id="SM00365">
    <property type="entry name" value="LRR_SD22"/>
    <property type="match status" value="4"/>
</dbReference>
<evidence type="ECO:0000256" key="12">
    <source>
        <dbReference type="ARBA" id="ARBA00023180"/>
    </source>
</evidence>
<dbReference type="Gene3D" id="3.40.50.10140">
    <property type="entry name" value="Toll/interleukin-1 receptor homology (TIR) domain"/>
    <property type="match status" value="1"/>
</dbReference>
<dbReference type="InterPro" id="IPR000157">
    <property type="entry name" value="TIR_dom"/>
</dbReference>
<keyword evidence="8" id="KW-0391">Immunity</keyword>
<organism evidence="16">
    <name type="scientific">Sillago sinica</name>
    <dbReference type="NCBI Taxonomy" id="907714"/>
    <lineage>
        <taxon>Eukaryota</taxon>
        <taxon>Metazoa</taxon>
        <taxon>Chordata</taxon>
        <taxon>Craniata</taxon>
        <taxon>Vertebrata</taxon>
        <taxon>Euteleostomi</taxon>
        <taxon>Actinopterygii</taxon>
        <taxon>Neopterygii</taxon>
        <taxon>Teleostei</taxon>
        <taxon>Neoteleostei</taxon>
        <taxon>Acanthomorphata</taxon>
        <taxon>Eupercaria</taxon>
        <taxon>Sillaginidae</taxon>
        <taxon>Sillago</taxon>
    </lineage>
</organism>
<dbReference type="GO" id="GO:0038023">
    <property type="term" value="F:signaling receptor activity"/>
    <property type="evidence" value="ECO:0007669"/>
    <property type="project" value="TreeGrafter"/>
</dbReference>
<dbReference type="GO" id="GO:0005886">
    <property type="term" value="C:plasma membrane"/>
    <property type="evidence" value="ECO:0007669"/>
    <property type="project" value="TreeGrafter"/>
</dbReference>
<evidence type="ECO:0000256" key="1">
    <source>
        <dbReference type="ARBA" id="ARBA00004479"/>
    </source>
</evidence>
<dbReference type="InterPro" id="IPR001611">
    <property type="entry name" value="Leu-rich_rpt"/>
</dbReference>
<dbReference type="PANTHER" id="PTHR24365">
    <property type="entry name" value="TOLL-LIKE RECEPTOR"/>
    <property type="match status" value="1"/>
</dbReference>
<evidence type="ECO:0000313" key="16">
    <source>
        <dbReference type="EMBL" id="QFE31818.1"/>
    </source>
</evidence>
<dbReference type="Gene3D" id="3.80.10.10">
    <property type="entry name" value="Ribonuclease Inhibitor"/>
    <property type="match status" value="3"/>
</dbReference>
<dbReference type="GO" id="GO:0045087">
    <property type="term" value="P:innate immune response"/>
    <property type="evidence" value="ECO:0007669"/>
    <property type="project" value="UniProtKB-KW"/>
</dbReference>
<feature type="region of interest" description="Disordered" evidence="14">
    <location>
        <begin position="873"/>
        <end position="898"/>
    </location>
</feature>
<dbReference type="SUPFAM" id="SSF52200">
    <property type="entry name" value="Toll/Interleukin receptor TIR domain"/>
    <property type="match status" value="1"/>
</dbReference>
<dbReference type="PANTHER" id="PTHR24365:SF525">
    <property type="entry name" value="TOLL-LIKE RECEPTOR 5"/>
    <property type="match status" value="1"/>
</dbReference>
<dbReference type="InterPro" id="IPR035897">
    <property type="entry name" value="Toll_tir_struct_dom_sf"/>
</dbReference>
<evidence type="ECO:0000256" key="4">
    <source>
        <dbReference type="ARBA" id="ARBA00022614"/>
    </source>
</evidence>
<dbReference type="Pfam" id="PF13855">
    <property type="entry name" value="LRR_8"/>
    <property type="match status" value="2"/>
</dbReference>
<dbReference type="SMART" id="SM00082">
    <property type="entry name" value="LRRCT"/>
    <property type="match status" value="1"/>
</dbReference>
<sequence>MCPTLLNGPQVVEKMWMLAFQFVFTGLYLQISTCYPACSLHGLFANCAQRHHYWVPALPTNITQLFLDRNYISEINSTSLRPYDQLIRLDLGSQKVRLVIRSNSFLRQRKLTQLILGDNIGLRLEPRAFAGLFNLQHLFLDHCKLTESILEESYLQPLLSLEALDLSGNEITRLRPAQFFSKLRKFVELKLKLNQIDRLCEEDLVGFQGKYFNFLSLNSNKLYSTHTGGFDWEACGNPFRGMAFYILDLSTNSFDTHRLRQFFKAIEGTPITHIILSGHIGKDFSYDNLRDPDKSTFEGLMNSSVNILDLSKNRVYALQREVFSPLKDAIAIDVSENKINQIDRNAFSGLQRNLQMLNLSFNLLGEIRDYTFTHLTNLTVLDLSHNHIGVLVHQAFSDLPKLQILDLSGNSLRDLEIHVALPNLQFLVLKDNKLKSLNNIINFGTSLIFVDVRDNRLTNLEEVYVILSHFNQLQHFFFGGNFIKWCTLNQIFTISPNNSLQVLDLSDSSLYLIWTYGKCLDLFDHLENLYTLNLKFNSIATLPHGIFSGLRSIEFIDLSFNALKYLQPGVFPDSLKRLNLANNFLTSPNPATFQSLSVLNLAINQFYCDCHLESFLTWLNETNVSFPNPVEEYRCEFPEAVHNLPLLDYYMIIEPCDEDDENSVQHLRFALFSLSALLITTVNLISAVYARLRGQVFIIYKKIVGRVLEGPKPAPPMDEMQYDAFLCFSDRDFGWVEAALLKKLDNQFSEDNILSFCFEARDFLPGQDHLSNIRDAIWGSRKTVCIVSKEFLQDCWCLEAFTLAQGRMLEELTNGLIMLVVGKVAHYQLMKYNAIRAFVQKRQYLTWPEDPQDLEWFYERLVSQVLKDTKTKKLAEDKPAQPNVQPQNEDIIELEDIK</sequence>
<dbReference type="PROSITE" id="PS50104">
    <property type="entry name" value="TIR"/>
    <property type="match status" value="1"/>
</dbReference>
<dbReference type="FunFam" id="3.80.10.10:FF:000306">
    <property type="entry name" value="Toll-like receptor 5"/>
    <property type="match status" value="1"/>
</dbReference>
<keyword evidence="12" id="KW-0325">Glycoprotein</keyword>
<evidence type="ECO:0000256" key="8">
    <source>
        <dbReference type="ARBA" id="ARBA00022859"/>
    </source>
</evidence>
<dbReference type="InterPro" id="IPR000483">
    <property type="entry name" value="Cys-rich_flank_reg_C"/>
</dbReference>
<dbReference type="EMBL" id="MK868448">
    <property type="protein sequence ID" value="QFE31818.1"/>
    <property type="molecule type" value="mRNA"/>
</dbReference>
<evidence type="ECO:0000256" key="7">
    <source>
        <dbReference type="ARBA" id="ARBA00022737"/>
    </source>
</evidence>
<dbReference type="GO" id="GO:0002224">
    <property type="term" value="P:toll-like receptor signaling pathway"/>
    <property type="evidence" value="ECO:0007669"/>
    <property type="project" value="TreeGrafter"/>
</dbReference>
<keyword evidence="13" id="KW-0395">Inflammatory response</keyword>
<evidence type="ECO:0000256" key="10">
    <source>
        <dbReference type="ARBA" id="ARBA00023136"/>
    </source>
</evidence>
<name>A0A5J6SC00_9TELE</name>